<organism evidence="8 9">
    <name type="scientific">Corynebacterium anserum</name>
    <dbReference type="NCBI Taxonomy" id="2684406"/>
    <lineage>
        <taxon>Bacteria</taxon>
        <taxon>Bacillati</taxon>
        <taxon>Actinomycetota</taxon>
        <taxon>Actinomycetes</taxon>
        <taxon>Mycobacteriales</taxon>
        <taxon>Corynebacteriaceae</taxon>
        <taxon>Corynebacterium</taxon>
    </lineage>
</organism>
<dbReference type="Pfam" id="PF21982">
    <property type="entry name" value="RecX_HTH1"/>
    <property type="match status" value="1"/>
</dbReference>
<dbReference type="InterPro" id="IPR053926">
    <property type="entry name" value="RecX_HTH_1st"/>
</dbReference>
<evidence type="ECO:0000259" key="7">
    <source>
        <dbReference type="Pfam" id="PF21982"/>
    </source>
</evidence>
<evidence type="ECO:0000256" key="3">
    <source>
        <dbReference type="ARBA" id="ARBA00018111"/>
    </source>
</evidence>
<dbReference type="PANTHER" id="PTHR33602">
    <property type="entry name" value="REGULATORY PROTEIN RECX FAMILY PROTEIN"/>
    <property type="match status" value="1"/>
</dbReference>
<dbReference type="KEGG" id="cans:GP473_05175"/>
<feature type="domain" description="RecX first three-helical" evidence="7">
    <location>
        <begin position="42"/>
        <end position="80"/>
    </location>
</feature>
<name>A0A7G7YNQ8_9CORY</name>
<accession>A0A7G7YNQ8</accession>
<comment type="function">
    <text evidence="5">Modulates RecA activity.</text>
</comment>
<dbReference type="Gene3D" id="1.10.10.10">
    <property type="entry name" value="Winged helix-like DNA-binding domain superfamily/Winged helix DNA-binding domain"/>
    <property type="match status" value="2"/>
</dbReference>
<evidence type="ECO:0000259" key="6">
    <source>
        <dbReference type="Pfam" id="PF02631"/>
    </source>
</evidence>
<evidence type="ECO:0000256" key="5">
    <source>
        <dbReference type="HAMAP-Rule" id="MF_01114"/>
    </source>
</evidence>
<protein>
    <recommendedName>
        <fullName evidence="3 5">Regulatory protein RecX</fullName>
    </recommendedName>
</protein>
<dbReference type="PANTHER" id="PTHR33602:SF1">
    <property type="entry name" value="REGULATORY PROTEIN RECX FAMILY PROTEIN"/>
    <property type="match status" value="1"/>
</dbReference>
<dbReference type="GO" id="GO:0005737">
    <property type="term" value="C:cytoplasm"/>
    <property type="evidence" value="ECO:0007669"/>
    <property type="project" value="UniProtKB-SubCell"/>
</dbReference>
<gene>
    <name evidence="5" type="primary">recX</name>
    <name evidence="8" type="ORF">GP473_05175</name>
</gene>
<comment type="subcellular location">
    <subcellularLocation>
        <location evidence="1 5">Cytoplasm</location>
    </subcellularLocation>
</comment>
<evidence type="ECO:0000313" key="8">
    <source>
        <dbReference type="EMBL" id="QNH96128.1"/>
    </source>
</evidence>
<dbReference type="InterPro" id="IPR003783">
    <property type="entry name" value="Regulatory_RecX"/>
</dbReference>
<dbReference type="HAMAP" id="MF_01114">
    <property type="entry name" value="RecX"/>
    <property type="match status" value="1"/>
</dbReference>
<evidence type="ECO:0000256" key="4">
    <source>
        <dbReference type="ARBA" id="ARBA00022490"/>
    </source>
</evidence>
<evidence type="ECO:0000313" key="9">
    <source>
        <dbReference type="Proteomes" id="UP000515275"/>
    </source>
</evidence>
<keyword evidence="9" id="KW-1185">Reference proteome</keyword>
<feature type="domain" description="RecX second three-helical" evidence="6">
    <location>
        <begin position="87"/>
        <end position="128"/>
    </location>
</feature>
<reference evidence="8 9" key="1">
    <citation type="submission" date="2019-12" db="EMBL/GenBank/DDBJ databases">
        <title>Corynebacterium sp. nov., isolated from feces of the Anser Albifrons in China.</title>
        <authorList>
            <person name="Liu Q."/>
        </authorList>
    </citation>
    <scope>NUCLEOTIDE SEQUENCE [LARGE SCALE GENOMIC DNA]</scope>
    <source>
        <strain evidence="8 9">23H37-10</strain>
    </source>
</reference>
<proteinExistence type="inferred from homology"/>
<dbReference type="InterPro" id="IPR036388">
    <property type="entry name" value="WH-like_DNA-bd_sf"/>
</dbReference>
<dbReference type="Proteomes" id="UP000515275">
    <property type="component" value="Chromosome"/>
</dbReference>
<dbReference type="EMBL" id="CP046883">
    <property type="protein sequence ID" value="QNH96128.1"/>
    <property type="molecule type" value="Genomic_DNA"/>
</dbReference>
<dbReference type="InterPro" id="IPR053924">
    <property type="entry name" value="RecX_HTH_2nd"/>
</dbReference>
<evidence type="ECO:0000256" key="2">
    <source>
        <dbReference type="ARBA" id="ARBA00009695"/>
    </source>
</evidence>
<dbReference type="Pfam" id="PF02631">
    <property type="entry name" value="RecX_HTH2"/>
    <property type="match status" value="1"/>
</dbReference>
<keyword evidence="4 5" id="KW-0963">Cytoplasm</keyword>
<dbReference type="GO" id="GO:0006282">
    <property type="term" value="P:regulation of DNA repair"/>
    <property type="evidence" value="ECO:0007669"/>
    <property type="project" value="UniProtKB-UniRule"/>
</dbReference>
<dbReference type="AlphaFoldDB" id="A0A7G7YNQ8"/>
<dbReference type="RefSeq" id="WP_185769876.1">
    <property type="nucleotide sequence ID" value="NZ_CP046883.1"/>
</dbReference>
<comment type="similarity">
    <text evidence="2 5">Belongs to the RecX family.</text>
</comment>
<evidence type="ECO:0000256" key="1">
    <source>
        <dbReference type="ARBA" id="ARBA00004496"/>
    </source>
</evidence>
<sequence>MTTNSSLDKKISQLKEALREWESQETPSLIDVDEERALAPVKAKAIRLLNHRDRSAYELRSRLLEAEFDSDLVDAVVERCVANGMVDDSRFAVEWMRQRHKNQKKSAAVLRHELQAKGVASEIIDDALKDITAEDNAAVLAALVNKKAQSVKTVPETRAEYDKYLRRILGVAARRGFPQAQSFAAAQRALNHRIDELKG</sequence>